<evidence type="ECO:0000256" key="3">
    <source>
        <dbReference type="ARBA" id="ARBA00022617"/>
    </source>
</evidence>
<reference evidence="9" key="1">
    <citation type="submission" date="2010-08" db="EMBL/GenBank/DDBJ databases">
        <authorList>
            <consortium name="Caenorhabditis japonica Sequencing Consortium"/>
            <person name="Wilson R.K."/>
        </authorList>
    </citation>
    <scope>NUCLEOTIDE SEQUENCE [LARGE SCALE GENOMIC DNA]</scope>
    <source>
        <strain evidence="9">DF5081</strain>
    </source>
</reference>
<evidence type="ECO:0000256" key="4">
    <source>
        <dbReference type="ARBA" id="ARBA00023004"/>
    </source>
</evidence>
<dbReference type="GO" id="GO:0020037">
    <property type="term" value="F:heme binding"/>
    <property type="evidence" value="ECO:0007669"/>
    <property type="project" value="InterPro"/>
</dbReference>
<accession>A0A8R1HMQ8</accession>
<comment type="cofactor">
    <cofactor evidence="1 6">
        <name>heme</name>
        <dbReference type="ChEBI" id="CHEBI:30413"/>
    </cofactor>
</comment>
<dbReference type="InterPro" id="IPR050196">
    <property type="entry name" value="Cytochrome_P450_Monoox"/>
</dbReference>
<keyword evidence="3 6" id="KW-0349">Heme</keyword>
<dbReference type="Proteomes" id="UP000005237">
    <property type="component" value="Unassembled WGS sequence"/>
</dbReference>
<dbReference type="SUPFAM" id="SSF48264">
    <property type="entry name" value="Cytochrome P450"/>
    <property type="match status" value="1"/>
</dbReference>
<sequence>MEVAPSKCECISFTKSRRLTSKTTVCDLVLNNSNLNTSEIIRDLGVLFNSSLQFDVHITQALRKAQRRINMIFNVLRSVRELMEISFAWQIKPWLKLKPLWYLTGYGYEYDKHLAVVTDFTKAVIQEKWEEFKLFHVDGEAKDKRSMAFLDLLLEMRSEGLLNEEDIREEVDTFMFEGHDTTSASMGWTLWSMATHPDVQEKVIEEVDRIFGSSDRDCTNDDLKQMKYLEKCLKESLRMFPSVPFFARKVEQDVVINGETFPKGVRILVAPMVLHRNPRIFNNPNDYNPENYSEEAIASRHAYADVPFSAGPRNCIGQKFAIMEEKAVISWFFRRYRVSTHRKFHDNQMLPEIILKSTLGFPLKIHNRHDLVNM</sequence>
<dbReference type="PRINTS" id="PR00463">
    <property type="entry name" value="EP450I"/>
</dbReference>
<reference evidence="8" key="2">
    <citation type="submission" date="2022-06" db="UniProtKB">
        <authorList>
            <consortium name="EnsemblMetazoa"/>
        </authorList>
    </citation>
    <scope>IDENTIFICATION</scope>
    <source>
        <strain evidence="8">DF5081</strain>
    </source>
</reference>
<evidence type="ECO:0000256" key="7">
    <source>
        <dbReference type="RuleBase" id="RU000461"/>
    </source>
</evidence>
<dbReference type="GO" id="GO:0005506">
    <property type="term" value="F:iron ion binding"/>
    <property type="evidence" value="ECO:0007669"/>
    <property type="project" value="InterPro"/>
</dbReference>
<evidence type="ECO:0008006" key="10">
    <source>
        <dbReference type="Google" id="ProtNLM"/>
    </source>
</evidence>
<evidence type="ECO:0000256" key="6">
    <source>
        <dbReference type="PIRSR" id="PIRSR602401-1"/>
    </source>
</evidence>
<dbReference type="PANTHER" id="PTHR24291:SF128">
    <property type="entry name" value="CYTOCHROME P450"/>
    <property type="match status" value="1"/>
</dbReference>
<dbReference type="PRINTS" id="PR00385">
    <property type="entry name" value="P450"/>
</dbReference>
<keyword evidence="5 7" id="KW-0503">Monooxygenase</keyword>
<evidence type="ECO:0000256" key="2">
    <source>
        <dbReference type="ARBA" id="ARBA00010617"/>
    </source>
</evidence>
<dbReference type="Pfam" id="PF00067">
    <property type="entry name" value="p450"/>
    <property type="match status" value="1"/>
</dbReference>
<keyword evidence="6 7" id="KW-0479">Metal-binding</keyword>
<comment type="similarity">
    <text evidence="2 7">Belongs to the cytochrome P450 family.</text>
</comment>
<keyword evidence="9" id="KW-1185">Reference proteome</keyword>
<dbReference type="PANTHER" id="PTHR24291">
    <property type="entry name" value="CYTOCHROME P450 FAMILY 4"/>
    <property type="match status" value="1"/>
</dbReference>
<proteinExistence type="inferred from homology"/>
<dbReference type="InterPro" id="IPR017972">
    <property type="entry name" value="Cyt_P450_CS"/>
</dbReference>
<dbReference type="AlphaFoldDB" id="A0A8R1HMQ8"/>
<name>A0A8R1HMQ8_CAEJA</name>
<dbReference type="InterPro" id="IPR002401">
    <property type="entry name" value="Cyt_P450_E_grp-I"/>
</dbReference>
<organism evidence="8 9">
    <name type="scientific">Caenorhabditis japonica</name>
    <dbReference type="NCBI Taxonomy" id="281687"/>
    <lineage>
        <taxon>Eukaryota</taxon>
        <taxon>Metazoa</taxon>
        <taxon>Ecdysozoa</taxon>
        <taxon>Nematoda</taxon>
        <taxon>Chromadorea</taxon>
        <taxon>Rhabditida</taxon>
        <taxon>Rhabditina</taxon>
        <taxon>Rhabditomorpha</taxon>
        <taxon>Rhabditoidea</taxon>
        <taxon>Rhabditidae</taxon>
        <taxon>Peloderinae</taxon>
        <taxon>Caenorhabditis</taxon>
    </lineage>
</organism>
<dbReference type="PROSITE" id="PS00086">
    <property type="entry name" value="CYTOCHROME_P450"/>
    <property type="match status" value="1"/>
</dbReference>
<evidence type="ECO:0000256" key="5">
    <source>
        <dbReference type="ARBA" id="ARBA00023033"/>
    </source>
</evidence>
<dbReference type="EnsemblMetazoa" id="CJA06001.1">
    <property type="protein sequence ID" value="CJA06001.1"/>
    <property type="gene ID" value="WBGene00125205"/>
</dbReference>
<feature type="binding site" description="axial binding residue" evidence="6">
    <location>
        <position position="315"/>
    </location>
    <ligand>
        <name>heme</name>
        <dbReference type="ChEBI" id="CHEBI:30413"/>
    </ligand>
    <ligandPart>
        <name>Fe</name>
        <dbReference type="ChEBI" id="CHEBI:18248"/>
    </ligandPart>
</feature>
<keyword evidence="7" id="KW-0560">Oxidoreductase</keyword>
<evidence type="ECO:0000313" key="8">
    <source>
        <dbReference type="EnsemblMetazoa" id="CJA06001.1"/>
    </source>
</evidence>
<dbReference type="GO" id="GO:0004497">
    <property type="term" value="F:monooxygenase activity"/>
    <property type="evidence" value="ECO:0007669"/>
    <property type="project" value="UniProtKB-KW"/>
</dbReference>
<dbReference type="InterPro" id="IPR036396">
    <property type="entry name" value="Cyt_P450_sf"/>
</dbReference>
<dbReference type="GO" id="GO:0016705">
    <property type="term" value="F:oxidoreductase activity, acting on paired donors, with incorporation or reduction of molecular oxygen"/>
    <property type="evidence" value="ECO:0007669"/>
    <property type="project" value="InterPro"/>
</dbReference>
<dbReference type="InterPro" id="IPR001128">
    <property type="entry name" value="Cyt_P450"/>
</dbReference>
<keyword evidence="4 6" id="KW-0408">Iron</keyword>
<protein>
    <recommendedName>
        <fullName evidence="10">Cytochrome P450</fullName>
    </recommendedName>
</protein>
<evidence type="ECO:0000256" key="1">
    <source>
        <dbReference type="ARBA" id="ARBA00001971"/>
    </source>
</evidence>
<evidence type="ECO:0000313" key="9">
    <source>
        <dbReference type="Proteomes" id="UP000005237"/>
    </source>
</evidence>
<dbReference type="Gene3D" id="1.10.630.10">
    <property type="entry name" value="Cytochrome P450"/>
    <property type="match status" value="1"/>
</dbReference>